<accession>A0A3R8VVH0</accession>
<feature type="compositionally biased region" description="Low complexity" evidence="1">
    <location>
        <begin position="35"/>
        <end position="80"/>
    </location>
</feature>
<protein>
    <submittedName>
        <fullName evidence="2">DUF349 domain-containing protein</fullName>
    </submittedName>
</protein>
<feature type="compositionally biased region" description="Low complexity" evidence="1">
    <location>
        <begin position="104"/>
        <end position="118"/>
    </location>
</feature>
<organism evidence="2 3">
    <name type="scientific">Corynebacterium bovis</name>
    <dbReference type="NCBI Taxonomy" id="36808"/>
    <lineage>
        <taxon>Bacteria</taxon>
        <taxon>Bacillati</taxon>
        <taxon>Actinomycetota</taxon>
        <taxon>Actinomycetes</taxon>
        <taxon>Mycobacteriales</taxon>
        <taxon>Corynebacteriaceae</taxon>
        <taxon>Corynebacterium</taxon>
    </lineage>
</organism>
<dbReference type="Proteomes" id="UP000276526">
    <property type="component" value="Unassembled WGS sequence"/>
</dbReference>
<dbReference type="EMBL" id="PQNK01000001">
    <property type="protein sequence ID" value="RRO87944.1"/>
    <property type="molecule type" value="Genomic_DNA"/>
</dbReference>
<proteinExistence type="predicted"/>
<feature type="region of interest" description="Disordered" evidence="1">
    <location>
        <begin position="242"/>
        <end position="268"/>
    </location>
</feature>
<evidence type="ECO:0000313" key="3">
    <source>
        <dbReference type="Proteomes" id="UP000276526"/>
    </source>
</evidence>
<dbReference type="Pfam" id="PF03993">
    <property type="entry name" value="DUF349"/>
    <property type="match status" value="3"/>
</dbReference>
<comment type="caution">
    <text evidence="2">The sequence shown here is derived from an EMBL/GenBank/DDBJ whole genome shotgun (WGS) entry which is preliminary data.</text>
</comment>
<reference evidence="2 3" key="1">
    <citation type="submission" date="2018-01" db="EMBL/GenBank/DDBJ databases">
        <title>Twenty Corynebacterium bovis Genomes.</title>
        <authorList>
            <person name="Gulvik C.A."/>
        </authorList>
    </citation>
    <scope>NUCLEOTIDE SEQUENCE [LARGE SCALE GENOMIC DNA]</scope>
    <source>
        <strain evidence="2 3">F6900</strain>
    </source>
</reference>
<dbReference type="InterPro" id="IPR007139">
    <property type="entry name" value="DUF349"/>
</dbReference>
<feature type="compositionally biased region" description="Pro residues" evidence="1">
    <location>
        <begin position="93"/>
        <end position="103"/>
    </location>
</feature>
<feature type="compositionally biased region" description="Low complexity" evidence="1">
    <location>
        <begin position="1"/>
        <end position="17"/>
    </location>
</feature>
<dbReference type="AlphaFoldDB" id="A0A3R8VVH0"/>
<name>A0A3R8VVH0_9CORY</name>
<gene>
    <name evidence="2" type="ORF">CXF48_00825</name>
</gene>
<evidence type="ECO:0000256" key="1">
    <source>
        <dbReference type="SAM" id="MobiDB-lite"/>
    </source>
</evidence>
<feature type="region of interest" description="Disordered" evidence="1">
    <location>
        <begin position="1"/>
        <end position="150"/>
    </location>
</feature>
<evidence type="ECO:0000313" key="2">
    <source>
        <dbReference type="EMBL" id="RRO87944.1"/>
    </source>
</evidence>
<sequence>MTTSSPDPSTDATDASPQDAPDVSTDAAPQDASGTQQTPAAQAPQETPAAQDAPATQTPQETPAAQDAPAAQTPQQTATARDTPVPQQTPASSPAPRPGPTPGMMPGARRGTPAPAAARSDRTAAPRPVTVPSLTGGDPSRFGRVDDDGTVWLRGTDGDRRIGQWRAGTPEEGLAHFAQRFDDLVTEAALLDTRLASHPGEAARIRRDATSLRESLPTASVIGDLGALDTWLAGLADRATATEEEKARERAEHRTASTRRKEELAAEAERIGKDSTDWKPAGDRLKAIMEEWRTLTGVDRKTDDALWERFRAGRDAFNHRRREHFADLDRSRERSRVAKEKLVAEAEALQTSTDWAETSRAYHDLMTRWKAAGRVPRGVDDALWAKFTAAQDVFFAARKEDNRRRDEEFARNADAKQALLDEYDGRIDPAADLDRARALLHELQDRWDEIGFVPRDRVREFDDKLSALEARVSEEVDRRWRETDPETEARAAQLRTKVDQLLNAAADAERRGQADRAADLRAQAEQWRSWVDGATGAN</sequence>